<dbReference type="PANTHER" id="PTHR40626:SF30">
    <property type="entry name" value="FINGER DOMAIN PROTEIN, PUTATIVE (AFU_ORTHOLOGUE AFUA_4G13600)-RELATED"/>
    <property type="match status" value="1"/>
</dbReference>
<dbReference type="GO" id="GO:0000785">
    <property type="term" value="C:chromatin"/>
    <property type="evidence" value="ECO:0007669"/>
    <property type="project" value="TreeGrafter"/>
</dbReference>
<evidence type="ECO:0000256" key="5">
    <source>
        <dbReference type="ARBA" id="ARBA00022833"/>
    </source>
</evidence>
<feature type="region of interest" description="Disordered" evidence="8">
    <location>
        <begin position="50"/>
        <end position="123"/>
    </location>
</feature>
<keyword evidence="11" id="KW-1185">Reference proteome</keyword>
<dbReference type="GO" id="GO:0006351">
    <property type="term" value="P:DNA-templated transcription"/>
    <property type="evidence" value="ECO:0007669"/>
    <property type="project" value="InterPro"/>
</dbReference>
<dbReference type="SMART" id="SM00355">
    <property type="entry name" value="ZnF_C2H2"/>
    <property type="match status" value="2"/>
</dbReference>
<dbReference type="InterPro" id="IPR051059">
    <property type="entry name" value="VerF-like"/>
</dbReference>
<dbReference type="EMBL" id="JAUBYV010000008">
    <property type="protein sequence ID" value="KAK2625241.1"/>
    <property type="molecule type" value="Genomic_DNA"/>
</dbReference>
<accession>A0AAD9SXB0</accession>
<evidence type="ECO:0000256" key="8">
    <source>
        <dbReference type="SAM" id="MobiDB-lite"/>
    </source>
</evidence>
<dbReference type="PROSITE" id="PS00028">
    <property type="entry name" value="ZINC_FINGER_C2H2_1"/>
    <property type="match status" value="1"/>
</dbReference>
<dbReference type="GO" id="GO:0008270">
    <property type="term" value="F:zinc ion binding"/>
    <property type="evidence" value="ECO:0007669"/>
    <property type="project" value="UniProtKB-KW"/>
</dbReference>
<dbReference type="PROSITE" id="PS50157">
    <property type="entry name" value="ZINC_FINGER_C2H2_2"/>
    <property type="match status" value="1"/>
</dbReference>
<feature type="domain" description="C2H2-type" evidence="9">
    <location>
        <begin position="172"/>
        <end position="203"/>
    </location>
</feature>
<dbReference type="GO" id="GO:0000978">
    <property type="term" value="F:RNA polymerase II cis-regulatory region sequence-specific DNA binding"/>
    <property type="evidence" value="ECO:0007669"/>
    <property type="project" value="InterPro"/>
</dbReference>
<dbReference type="Pfam" id="PF04082">
    <property type="entry name" value="Fungal_trans"/>
    <property type="match status" value="1"/>
</dbReference>
<feature type="compositionally biased region" description="Polar residues" evidence="8">
    <location>
        <begin position="92"/>
        <end position="113"/>
    </location>
</feature>
<keyword evidence="5" id="KW-0862">Zinc</keyword>
<dbReference type="InterPro" id="IPR013087">
    <property type="entry name" value="Znf_C2H2_type"/>
</dbReference>
<evidence type="ECO:0000256" key="2">
    <source>
        <dbReference type="ARBA" id="ARBA00022723"/>
    </source>
</evidence>
<comment type="caution">
    <text evidence="10">The sequence shown here is derived from an EMBL/GenBank/DDBJ whole genome shotgun (WGS) entry which is preliminary data.</text>
</comment>
<feature type="region of interest" description="Disordered" evidence="8">
    <location>
        <begin position="195"/>
        <end position="230"/>
    </location>
</feature>
<evidence type="ECO:0000256" key="3">
    <source>
        <dbReference type="ARBA" id="ARBA00022737"/>
    </source>
</evidence>
<feature type="region of interest" description="Disordered" evidence="8">
    <location>
        <begin position="282"/>
        <end position="301"/>
    </location>
</feature>
<reference evidence="10" key="1">
    <citation type="submission" date="2023-06" db="EMBL/GenBank/DDBJ databases">
        <title>Draft genome of Marssonina rosae.</title>
        <authorList>
            <person name="Cheng Q."/>
        </authorList>
    </citation>
    <scope>NUCLEOTIDE SEQUENCE</scope>
    <source>
        <strain evidence="10">R4</strain>
    </source>
</reference>
<organism evidence="10 11">
    <name type="scientific">Diplocarpon rosae</name>
    <dbReference type="NCBI Taxonomy" id="946125"/>
    <lineage>
        <taxon>Eukaryota</taxon>
        <taxon>Fungi</taxon>
        <taxon>Dikarya</taxon>
        <taxon>Ascomycota</taxon>
        <taxon>Pezizomycotina</taxon>
        <taxon>Leotiomycetes</taxon>
        <taxon>Helotiales</taxon>
        <taxon>Drepanopezizaceae</taxon>
        <taxon>Diplocarpon</taxon>
    </lineage>
</organism>
<dbReference type="InterPro" id="IPR036236">
    <property type="entry name" value="Znf_C2H2_sf"/>
</dbReference>
<comment type="subcellular location">
    <subcellularLocation>
        <location evidence="1">Nucleus</location>
    </subcellularLocation>
</comment>
<protein>
    <recommendedName>
        <fullName evidence="9">C2H2-type domain-containing protein</fullName>
    </recommendedName>
</protein>
<dbReference type="GO" id="GO:0005634">
    <property type="term" value="C:nucleus"/>
    <property type="evidence" value="ECO:0007669"/>
    <property type="project" value="UniProtKB-SubCell"/>
</dbReference>
<evidence type="ECO:0000313" key="10">
    <source>
        <dbReference type="EMBL" id="KAK2625241.1"/>
    </source>
</evidence>
<gene>
    <name evidence="10" type="ORF">QTJ16_005610</name>
</gene>
<dbReference type="Gene3D" id="3.30.160.60">
    <property type="entry name" value="Classic Zinc Finger"/>
    <property type="match status" value="1"/>
</dbReference>
<dbReference type="GO" id="GO:0000981">
    <property type="term" value="F:DNA-binding transcription factor activity, RNA polymerase II-specific"/>
    <property type="evidence" value="ECO:0007669"/>
    <property type="project" value="InterPro"/>
</dbReference>
<dbReference type="Proteomes" id="UP001285354">
    <property type="component" value="Unassembled WGS sequence"/>
</dbReference>
<keyword evidence="4 7" id="KW-0863">Zinc-finger</keyword>
<keyword evidence="3" id="KW-0677">Repeat</keyword>
<dbReference type="CDD" id="cd12148">
    <property type="entry name" value="fungal_TF_MHR"/>
    <property type="match status" value="1"/>
</dbReference>
<keyword evidence="6" id="KW-0539">Nucleus</keyword>
<evidence type="ECO:0000256" key="6">
    <source>
        <dbReference type="ARBA" id="ARBA00023242"/>
    </source>
</evidence>
<proteinExistence type="predicted"/>
<dbReference type="SUPFAM" id="SSF57667">
    <property type="entry name" value="beta-beta-alpha zinc fingers"/>
    <property type="match status" value="1"/>
</dbReference>
<dbReference type="InterPro" id="IPR007219">
    <property type="entry name" value="XnlR_reg_dom"/>
</dbReference>
<dbReference type="AlphaFoldDB" id="A0AAD9SXB0"/>
<evidence type="ECO:0000256" key="1">
    <source>
        <dbReference type="ARBA" id="ARBA00004123"/>
    </source>
</evidence>
<dbReference type="PANTHER" id="PTHR40626">
    <property type="entry name" value="MIP31509P"/>
    <property type="match status" value="1"/>
</dbReference>
<sequence>MSSLKDIMDVDVELFESQAYRRSREAAQRQAARPLVTPFTKKLSPLVDDINIGQTKIKRRRSDRLSKPASQPIAARQGIARWRSSAAGEGMDSNSEYKAATSNQASHSQSPGYSSKEPAADMPVKYTPVTGRVSRAKKGIPVHTCDMCRPVKTFTRAEHLRRHQLSHQKPAYPCIFEDCERAFYRPDLLARHVDRHETQGERPYKTLDLTVNPPAQGSPGSEQTFTADSRTARISESGEISMTAASFNTMTGAPDSFQGVKFSSPGLGPIRSANQALLQGSENFPATSAGPSTRGSFDQFSDQNIFSHDGHQAFGETYGIASSNPFPSYTTASQQPLLPLLRIPEENWIPGLSYGNSPWCSSASDSTYSTRSDCSRSGLHLAPSDRAEFRATLPDWPLSTGTQWASHDVSTAPQETQIPAGYDSVQGRWETLTPLPSPRMSSPISSRQLLDVPNSYGGFFLDTVGFDDLGEKTGLVESRQLGTLLTTTTPALQQLQPEIDVDLNPYLSSYWQTFHSLFPIVHQPTCDLIGHNLLRSAMAAIGTQYHNSAEARARGSELNEYCKKTIERCLDWDLHTMQAILLTEIFTRFRGRKTNIRSSRHFEELYRRLLNEPDQHSITMSNQGPSDASSAGLLGGFGAQIDNELSKCSGPNIEWHQWIKVEARQRLLSGCFIFDIHQSMYHQQPRSWALRDEKSSLFRLPCAESLWQASDTPEWRSRRTTSTVLPLLLAEQDMSAQSIISTWSFTQSLIICRAVSRLPSRADPSYPNEYFPQYTHPDIENFMDLFANSPLAHSYMAFYHTPLQEILAIAGDTWASAQNITHPPGFQRARQRLRGWSTSLAAAQATHHACRVLSQALSQTFTFASDGTTNTALCCISDYWGLYISALICWAFGHQYQSLNPSGRTSANLTGSSSSTEIEATDAKETLLSNNLRCQVFTYTNGMLELGVEELLTSKASMKGETAGMIDAVHRRLEFESVGDESGLLVDAIGVLAKIRKDGGVKWF</sequence>
<evidence type="ECO:0000256" key="4">
    <source>
        <dbReference type="ARBA" id="ARBA00022771"/>
    </source>
</evidence>
<evidence type="ECO:0000256" key="7">
    <source>
        <dbReference type="PROSITE-ProRule" id="PRU00042"/>
    </source>
</evidence>
<keyword evidence="2" id="KW-0479">Metal-binding</keyword>
<feature type="compositionally biased region" description="Polar residues" evidence="8">
    <location>
        <begin position="213"/>
        <end position="230"/>
    </location>
</feature>
<name>A0AAD9SXB0_9HELO</name>
<evidence type="ECO:0000313" key="11">
    <source>
        <dbReference type="Proteomes" id="UP001285354"/>
    </source>
</evidence>
<evidence type="ECO:0000259" key="9">
    <source>
        <dbReference type="PROSITE" id="PS50157"/>
    </source>
</evidence>
<feature type="compositionally biased region" description="Basic and acidic residues" evidence="8">
    <location>
        <begin position="195"/>
        <end position="205"/>
    </location>
</feature>